<proteinExistence type="predicted"/>
<dbReference type="PANTHER" id="PTHR14379">
    <property type="entry name" value="LIMKAIN B LKAP"/>
    <property type="match status" value="1"/>
</dbReference>
<dbReference type="InterPro" id="IPR024768">
    <property type="entry name" value="Marf1"/>
</dbReference>
<dbReference type="EMBL" id="JAGKQM010000019">
    <property type="protein sequence ID" value="KAH0860480.1"/>
    <property type="molecule type" value="Genomic_DNA"/>
</dbReference>
<accession>A0ABQ7XX13</accession>
<name>A0ABQ7XX13_BRANA</name>
<organism evidence="2 3">
    <name type="scientific">Brassica napus</name>
    <name type="common">Rape</name>
    <dbReference type="NCBI Taxonomy" id="3708"/>
    <lineage>
        <taxon>Eukaryota</taxon>
        <taxon>Viridiplantae</taxon>
        <taxon>Streptophyta</taxon>
        <taxon>Embryophyta</taxon>
        <taxon>Tracheophyta</taxon>
        <taxon>Spermatophyta</taxon>
        <taxon>Magnoliopsida</taxon>
        <taxon>eudicotyledons</taxon>
        <taxon>Gunneridae</taxon>
        <taxon>Pentapetalae</taxon>
        <taxon>rosids</taxon>
        <taxon>malvids</taxon>
        <taxon>Brassicales</taxon>
        <taxon>Brassicaceae</taxon>
        <taxon>Brassiceae</taxon>
        <taxon>Brassica</taxon>
    </lineage>
</organism>
<sequence length="479" mass="54130">MGVERMGGNDAAAAAAAKIAVWWDMFDCPVPEGIDARGVRPSLEGAFKELGYTGPVSITVTAYGDQKQTPEHLLRALSSTGVAVVHTRSGCTCALMYKDMVKWREDNPPPAKMMIISNQVLDVFNWDLSRLQQRTCYDLFLAYSVKPRAGLFVRTRKEWLWEKLLTKTSTGESSSSSSAKFYCKSCSLDRQSLKSFRKHLSTKKHALEEILRPDDSQLQSVTSKWGKNYAATPEFATAKIHVLWDMFDCPIPDGYDARRIRPSLEGAFKELGYSGPVSITAYGDHKKTPQHHLQALSSTGIDLAHATLEVVNGRISDDIDEWQYNNPTPATMMIISDEADDAFSDFLPHLLQRNKYNLFLSYSFRPPQMSVLVTSAEWLWDSLLAETRRHVLLRKCSGRSIERVGESTVMFYCKVCYSDFKHLDEFIKHLSSKKHALNILQDTKTVCMPFLTNSMFFHIVEASFSREQAVQESSLVEEL</sequence>
<dbReference type="Proteomes" id="UP000824890">
    <property type="component" value="Unassembled WGS sequence"/>
</dbReference>
<dbReference type="PANTHER" id="PTHR14379:SF16">
    <property type="entry name" value="NYN DOMAIN-CONTAINING PROTEIN"/>
    <property type="match status" value="1"/>
</dbReference>
<gene>
    <name evidence="2" type="ORF">HID58_088741</name>
</gene>
<evidence type="ECO:0000313" key="2">
    <source>
        <dbReference type="EMBL" id="KAH0860480.1"/>
    </source>
</evidence>
<dbReference type="InterPro" id="IPR013087">
    <property type="entry name" value="Znf_C2H2_type"/>
</dbReference>
<dbReference type="Pfam" id="PF01936">
    <property type="entry name" value="NYN"/>
    <property type="match status" value="2"/>
</dbReference>
<dbReference type="PROSITE" id="PS00028">
    <property type="entry name" value="ZINC_FINGER_C2H2_1"/>
    <property type="match status" value="1"/>
</dbReference>
<keyword evidence="3" id="KW-1185">Reference proteome</keyword>
<dbReference type="InterPro" id="IPR021139">
    <property type="entry name" value="NYN"/>
</dbReference>
<protein>
    <recommendedName>
        <fullName evidence="1">C2H2-type domain-containing protein</fullName>
    </recommendedName>
</protein>
<reference evidence="2 3" key="1">
    <citation type="submission" date="2021-05" db="EMBL/GenBank/DDBJ databases">
        <title>Genome Assembly of Synthetic Allotetraploid Brassica napus Reveals Homoeologous Exchanges between Subgenomes.</title>
        <authorList>
            <person name="Davis J.T."/>
        </authorList>
    </citation>
    <scope>NUCLEOTIDE SEQUENCE [LARGE SCALE GENOMIC DNA]</scope>
    <source>
        <strain evidence="3">cv. Da-Ae</strain>
        <tissue evidence="2">Seedling</tissue>
    </source>
</reference>
<feature type="domain" description="C2H2-type" evidence="1">
    <location>
        <begin position="413"/>
        <end position="435"/>
    </location>
</feature>
<evidence type="ECO:0000313" key="3">
    <source>
        <dbReference type="Proteomes" id="UP000824890"/>
    </source>
</evidence>
<dbReference type="CDD" id="cd10910">
    <property type="entry name" value="PIN_limkain_b1_N_like"/>
    <property type="match status" value="2"/>
</dbReference>
<comment type="caution">
    <text evidence="2">The sequence shown here is derived from an EMBL/GenBank/DDBJ whole genome shotgun (WGS) entry which is preliminary data.</text>
</comment>
<evidence type="ECO:0000259" key="1">
    <source>
        <dbReference type="PROSITE" id="PS00028"/>
    </source>
</evidence>